<sequence>CAAEYFDLLLLHNPDVTGYTSEAVWEGMAALKKAGLAERLGIAPGPANGFTLDMLLCMEKFTATIDWAMVILNPLEPWPGARVLPAAEEFGVKVITRVVDHGGLFHGDVRPGHAFAEGDHRVYRPSGWVERGSEKIDRMREVAETHGVSLLQLACLWNLAHPAVESVIPTLIQEAGDDAKTIEAKLDDLTALPEISLTDDERNFITDIGNNAGCMDLKGANPNFDGPEPLPDRWGLQPGHKEVSERWGIVPERDLVCTM</sequence>
<proteinExistence type="predicted"/>
<dbReference type="Gene3D" id="3.20.20.100">
    <property type="entry name" value="NADP-dependent oxidoreductase domain"/>
    <property type="match status" value="1"/>
</dbReference>
<organism evidence="2">
    <name type="scientific">marine metagenome</name>
    <dbReference type="NCBI Taxonomy" id="408172"/>
    <lineage>
        <taxon>unclassified sequences</taxon>
        <taxon>metagenomes</taxon>
        <taxon>ecological metagenomes</taxon>
    </lineage>
</organism>
<dbReference type="InterPro" id="IPR036812">
    <property type="entry name" value="NAD(P)_OxRdtase_dom_sf"/>
</dbReference>
<dbReference type="InterPro" id="IPR023210">
    <property type="entry name" value="NADP_OxRdtase_dom"/>
</dbReference>
<dbReference type="AlphaFoldDB" id="A0A382LZR8"/>
<name>A0A382LZR8_9ZZZZ</name>
<feature type="non-terminal residue" evidence="2">
    <location>
        <position position="1"/>
    </location>
</feature>
<accession>A0A382LZR8</accession>
<reference evidence="2" key="1">
    <citation type="submission" date="2018-05" db="EMBL/GenBank/DDBJ databases">
        <authorList>
            <person name="Lanie J.A."/>
            <person name="Ng W.-L."/>
            <person name="Kazmierczak K.M."/>
            <person name="Andrzejewski T.M."/>
            <person name="Davidsen T.M."/>
            <person name="Wayne K.J."/>
            <person name="Tettelin H."/>
            <person name="Glass J.I."/>
            <person name="Rusch D."/>
            <person name="Podicherti R."/>
            <person name="Tsui H.-C.T."/>
            <person name="Winkler M.E."/>
        </authorList>
    </citation>
    <scope>NUCLEOTIDE SEQUENCE</scope>
</reference>
<evidence type="ECO:0000259" key="1">
    <source>
        <dbReference type="Pfam" id="PF00248"/>
    </source>
</evidence>
<feature type="domain" description="NADP-dependent oxidoreductase" evidence="1">
    <location>
        <begin position="4"/>
        <end position="170"/>
    </location>
</feature>
<evidence type="ECO:0000313" key="2">
    <source>
        <dbReference type="EMBL" id="SVC41958.1"/>
    </source>
</evidence>
<protein>
    <recommendedName>
        <fullName evidence="1">NADP-dependent oxidoreductase domain-containing protein</fullName>
    </recommendedName>
</protein>
<gene>
    <name evidence="2" type="ORF">METZ01_LOCUS294812</name>
</gene>
<dbReference type="SUPFAM" id="SSF51430">
    <property type="entry name" value="NAD(P)-linked oxidoreductase"/>
    <property type="match status" value="1"/>
</dbReference>
<dbReference type="EMBL" id="UINC01090214">
    <property type="protein sequence ID" value="SVC41958.1"/>
    <property type="molecule type" value="Genomic_DNA"/>
</dbReference>
<dbReference type="Pfam" id="PF00248">
    <property type="entry name" value="Aldo_ket_red"/>
    <property type="match status" value="1"/>
</dbReference>